<protein>
    <submittedName>
        <fullName evidence="1">Uncharacterized protein</fullName>
    </submittedName>
</protein>
<sequence length="17" mass="1894">IVLVGKLRSKSHWTQAA</sequence>
<name>A0A8T1ABN9_9STRA</name>
<reference evidence="1" key="1">
    <citation type="submission" date="2018-10" db="EMBL/GenBank/DDBJ databases">
        <title>Effector identification in a new, highly contiguous assembly of the strawberry crown rot pathogen Phytophthora cactorum.</title>
        <authorList>
            <person name="Armitage A.D."/>
            <person name="Nellist C.F."/>
            <person name="Bates H."/>
            <person name="Vickerstaff R.J."/>
            <person name="Harrison R.J."/>
        </authorList>
    </citation>
    <scope>NUCLEOTIDE SEQUENCE</scope>
    <source>
        <strain evidence="1">4040</strain>
    </source>
</reference>
<accession>A0A8T1ABN9</accession>
<gene>
    <name evidence="1" type="ORF">PC117_g27546</name>
</gene>
<evidence type="ECO:0000313" key="2">
    <source>
        <dbReference type="Proteomes" id="UP000736787"/>
    </source>
</evidence>
<feature type="non-terminal residue" evidence="1">
    <location>
        <position position="1"/>
    </location>
</feature>
<organism evidence="1 2">
    <name type="scientific">Phytophthora cactorum</name>
    <dbReference type="NCBI Taxonomy" id="29920"/>
    <lineage>
        <taxon>Eukaryota</taxon>
        <taxon>Sar</taxon>
        <taxon>Stramenopiles</taxon>
        <taxon>Oomycota</taxon>
        <taxon>Peronosporomycetes</taxon>
        <taxon>Peronosporales</taxon>
        <taxon>Peronosporaceae</taxon>
        <taxon>Phytophthora</taxon>
    </lineage>
</organism>
<proteinExistence type="predicted"/>
<comment type="caution">
    <text evidence="1">The sequence shown here is derived from an EMBL/GenBank/DDBJ whole genome shotgun (WGS) entry which is preliminary data.</text>
</comment>
<dbReference type="EMBL" id="RCMK01003486">
    <property type="protein sequence ID" value="KAG2874780.1"/>
    <property type="molecule type" value="Genomic_DNA"/>
</dbReference>
<dbReference type="Proteomes" id="UP000736787">
    <property type="component" value="Unassembled WGS sequence"/>
</dbReference>
<dbReference type="AlphaFoldDB" id="A0A8T1ABN9"/>
<evidence type="ECO:0000313" key="1">
    <source>
        <dbReference type="EMBL" id="KAG2874780.1"/>
    </source>
</evidence>